<proteinExistence type="inferred from homology"/>
<dbReference type="RefSeq" id="WP_339092362.1">
    <property type="nucleotide sequence ID" value="NZ_LR743507.1"/>
</dbReference>
<dbReference type="GO" id="GO:0047074">
    <property type="term" value="F:4-hydroxycatechol 1,2-dioxygenase activity"/>
    <property type="evidence" value="ECO:0007669"/>
    <property type="project" value="UniProtKB-EC"/>
</dbReference>
<reference evidence="9" key="1">
    <citation type="submission" date="2019-12" db="EMBL/GenBank/DDBJ databases">
        <authorList>
            <person name="Cremers G."/>
        </authorList>
    </citation>
    <scope>NUCLEOTIDE SEQUENCE</scope>
    <source>
        <strain evidence="9">Vvax</strain>
    </source>
</reference>
<dbReference type="PANTHER" id="PTHR33711:SF7">
    <property type="entry name" value="INTRADIOL RING-CLEAVAGE DIOXYGENASES DOMAIN-CONTAINING PROTEIN-RELATED"/>
    <property type="match status" value="1"/>
</dbReference>
<dbReference type="GO" id="GO:0018576">
    <property type="term" value="F:catechol 1,2-dioxygenase activity"/>
    <property type="evidence" value="ECO:0007669"/>
    <property type="project" value="InterPro"/>
</dbReference>
<keyword evidence="5 9" id="KW-0560">Oxidoreductase</keyword>
<accession>A0A679JQM4</accession>
<feature type="domain" description="Intradiol ring-cleavage dioxygenases" evidence="7">
    <location>
        <begin position="102"/>
        <end position="274"/>
    </location>
</feature>
<dbReference type="GO" id="GO:0009712">
    <property type="term" value="P:catechol-containing compound metabolic process"/>
    <property type="evidence" value="ECO:0007669"/>
    <property type="project" value="InterPro"/>
</dbReference>
<evidence type="ECO:0000313" key="9">
    <source>
        <dbReference type="EMBL" id="CAA2108342.1"/>
    </source>
</evidence>
<keyword evidence="3" id="KW-0479">Metal-binding</keyword>
<evidence type="ECO:0000256" key="3">
    <source>
        <dbReference type="ARBA" id="ARBA00022723"/>
    </source>
</evidence>
<dbReference type="PANTHER" id="PTHR33711">
    <property type="entry name" value="DIOXYGENASE, PUTATIVE (AFU_ORTHOLOGUE AFUA_2G02910)-RELATED"/>
    <property type="match status" value="1"/>
</dbReference>
<dbReference type="InterPro" id="IPR007535">
    <property type="entry name" value="Catechol_dOase_N"/>
</dbReference>
<dbReference type="EC" id="1.13.11.37" evidence="9"/>
<keyword evidence="4 9" id="KW-0223">Dioxygenase</keyword>
<evidence type="ECO:0000256" key="5">
    <source>
        <dbReference type="ARBA" id="ARBA00023002"/>
    </source>
</evidence>
<dbReference type="GO" id="GO:0008199">
    <property type="term" value="F:ferric iron binding"/>
    <property type="evidence" value="ECO:0007669"/>
    <property type="project" value="InterPro"/>
</dbReference>
<keyword evidence="6" id="KW-0408">Iron</keyword>
<dbReference type="EMBL" id="LR743507">
    <property type="protein sequence ID" value="CAA2108342.1"/>
    <property type="molecule type" value="Genomic_DNA"/>
</dbReference>
<dbReference type="InterPro" id="IPR050770">
    <property type="entry name" value="Intradiol_RC_Dioxygenase"/>
</dbReference>
<comment type="similarity">
    <text evidence="2">Belongs to the intradiol ring-cleavage dioxygenase family.</text>
</comment>
<evidence type="ECO:0000256" key="1">
    <source>
        <dbReference type="ARBA" id="ARBA00001965"/>
    </source>
</evidence>
<dbReference type="Pfam" id="PF04444">
    <property type="entry name" value="Dioxygenase_N"/>
    <property type="match status" value="1"/>
</dbReference>
<dbReference type="AlphaFoldDB" id="A0A679JQM4"/>
<dbReference type="InterPro" id="IPR039390">
    <property type="entry name" value="1_2-HQD/HQD"/>
</dbReference>
<dbReference type="CDD" id="cd03461">
    <property type="entry name" value="1_2-HQD"/>
    <property type="match status" value="1"/>
</dbReference>
<dbReference type="InterPro" id="IPR000627">
    <property type="entry name" value="Intradiol_dOase_C"/>
</dbReference>
<evidence type="ECO:0000259" key="8">
    <source>
        <dbReference type="Pfam" id="PF04444"/>
    </source>
</evidence>
<evidence type="ECO:0000256" key="6">
    <source>
        <dbReference type="ARBA" id="ARBA00023004"/>
    </source>
</evidence>
<sequence length="283" mass="31256">MRNLNQDNITQAVLARFADTPDPRLREIMTSLVQHLHAFAREVKLTEEEWFQGIQYLTATGQKCDDKRQEFILLSDVLGLSMLTIAMNNDKPAGCTEATVFGPFYFEGAPEYEQGADVANGAAGAPCDVHATVHGLGGEPVAGAVVDVWQADEGGHYDVQHEGLDHSENRGRLRTAADGSLHFRSVLAEAYPIPVDGPVGDLLRATRRHPWRPAHLHFKIEAPGYEPLITHVFREGDQWLDSDAVFAVRQSLVAPWTQQADGRWRLDFDFVLNPLAQPAALAA</sequence>
<dbReference type="SUPFAM" id="SSF49482">
    <property type="entry name" value="Aromatic compound dioxygenase"/>
    <property type="match status" value="1"/>
</dbReference>
<dbReference type="Gene3D" id="2.60.130.10">
    <property type="entry name" value="Aromatic compound dioxygenase"/>
    <property type="match status" value="1"/>
</dbReference>
<evidence type="ECO:0000256" key="2">
    <source>
        <dbReference type="ARBA" id="ARBA00007825"/>
    </source>
</evidence>
<dbReference type="Pfam" id="PF00775">
    <property type="entry name" value="Dioxygenase_C"/>
    <property type="match status" value="1"/>
</dbReference>
<evidence type="ECO:0000256" key="4">
    <source>
        <dbReference type="ARBA" id="ARBA00022964"/>
    </source>
</evidence>
<feature type="domain" description="Catechol dioxygenase N-terminal" evidence="8">
    <location>
        <begin position="22"/>
        <end position="95"/>
    </location>
</feature>
<dbReference type="InterPro" id="IPR015889">
    <property type="entry name" value="Intradiol_dOase_core"/>
</dbReference>
<gene>
    <name evidence="9" type="primary">chqB</name>
    <name evidence="9" type="ORF">VVAX_04856</name>
</gene>
<comment type="cofactor">
    <cofactor evidence="1">
        <name>Fe(3+)</name>
        <dbReference type="ChEBI" id="CHEBI:29034"/>
    </cofactor>
</comment>
<evidence type="ECO:0000259" key="7">
    <source>
        <dbReference type="Pfam" id="PF00775"/>
    </source>
</evidence>
<protein>
    <submittedName>
        <fullName evidence="9">Hydroxyquinol 1,2-dioxygenase</fullName>
        <ecNumber evidence="9">1.13.11.37</ecNumber>
    </submittedName>
</protein>
<name>A0A679JQM4_VARPD</name>
<organism evidence="9">
    <name type="scientific">Variovorax paradoxus</name>
    <dbReference type="NCBI Taxonomy" id="34073"/>
    <lineage>
        <taxon>Bacteria</taxon>
        <taxon>Pseudomonadati</taxon>
        <taxon>Pseudomonadota</taxon>
        <taxon>Betaproteobacteria</taxon>
        <taxon>Burkholderiales</taxon>
        <taxon>Comamonadaceae</taxon>
        <taxon>Variovorax</taxon>
    </lineage>
</organism>